<proteinExistence type="predicted"/>
<name>A0AAW3RGJ5_LACPN</name>
<protein>
    <submittedName>
        <fullName evidence="1">Uncharacterized protein</fullName>
    </submittedName>
</protein>
<accession>A0AAW3RGJ5</accession>
<comment type="caution">
    <text evidence="1">The sequence shown here is derived from an EMBL/GenBank/DDBJ whole genome shotgun (WGS) entry which is preliminary data.</text>
</comment>
<evidence type="ECO:0000313" key="1">
    <source>
        <dbReference type="EMBL" id="KZV03433.1"/>
    </source>
</evidence>
<organism evidence="1 2">
    <name type="scientific">Lactiplantibacillus plantarum</name>
    <name type="common">Lactobacillus plantarum</name>
    <dbReference type="NCBI Taxonomy" id="1590"/>
    <lineage>
        <taxon>Bacteria</taxon>
        <taxon>Bacillati</taxon>
        <taxon>Bacillota</taxon>
        <taxon>Bacilli</taxon>
        <taxon>Lactobacillales</taxon>
        <taxon>Lactobacillaceae</taxon>
        <taxon>Lactiplantibacillus</taxon>
    </lineage>
</organism>
<evidence type="ECO:0000313" key="2">
    <source>
        <dbReference type="Proteomes" id="UP000076872"/>
    </source>
</evidence>
<reference evidence="1 2" key="1">
    <citation type="submission" date="2016-03" db="EMBL/GenBank/DDBJ databases">
        <title>Comparative genomics of 54 Lactobacillus plantarum strains reveals genomic uncoupling from niche constraints.</title>
        <authorList>
            <person name="Martino M.E."/>
        </authorList>
    </citation>
    <scope>NUCLEOTIDE SEQUENCE [LARGE SCALE GENOMIC DNA]</scope>
    <source>
        <strain evidence="1 2">NAB2</strain>
    </source>
</reference>
<dbReference type="Proteomes" id="UP000076872">
    <property type="component" value="Unassembled WGS sequence"/>
</dbReference>
<dbReference type="AlphaFoldDB" id="A0AAW3RGJ5"/>
<sequence>MALPTINVAKVLAKNERELIILMHIKNQSVVFCRDKGRECDGLIF</sequence>
<dbReference type="EMBL" id="LUXO01000025">
    <property type="protein sequence ID" value="KZV03433.1"/>
    <property type="molecule type" value="Genomic_DNA"/>
</dbReference>
<gene>
    <name evidence="1" type="ORF">NAB2_1441</name>
</gene>